<reference evidence="1 2" key="1">
    <citation type="journal article" date="2021" name="Appl. Environ. Microbiol.">
        <title>Genetic linkage and physical mapping for an oyster mushroom Pleurotus cornucopiae and QTL analysis for the trait cap color.</title>
        <authorList>
            <person name="Zhang Y."/>
            <person name="Gao W."/>
            <person name="Sonnenberg A."/>
            <person name="Chen Q."/>
            <person name="Zhang J."/>
            <person name="Huang C."/>
        </authorList>
    </citation>
    <scope>NUCLEOTIDE SEQUENCE [LARGE SCALE GENOMIC DNA]</scope>
    <source>
        <strain evidence="1">CCMSSC00406</strain>
    </source>
</reference>
<evidence type="ECO:0000313" key="1">
    <source>
        <dbReference type="EMBL" id="KAG9217939.1"/>
    </source>
</evidence>
<keyword evidence="2" id="KW-1185">Reference proteome</keyword>
<protein>
    <submittedName>
        <fullName evidence="1">Uncharacterized protein</fullName>
    </submittedName>
</protein>
<dbReference type="EMBL" id="WQMT02000011">
    <property type="protein sequence ID" value="KAG9217939.1"/>
    <property type="molecule type" value="Genomic_DNA"/>
</dbReference>
<gene>
    <name evidence="1" type="ORF">CCMSSC00406_0008580</name>
</gene>
<name>A0ACB7IJM7_PLECO</name>
<dbReference type="Proteomes" id="UP000824881">
    <property type="component" value="Unassembled WGS sequence"/>
</dbReference>
<proteinExistence type="predicted"/>
<organism evidence="1 2">
    <name type="scientific">Pleurotus cornucopiae</name>
    <name type="common">Cornucopia mushroom</name>
    <dbReference type="NCBI Taxonomy" id="5321"/>
    <lineage>
        <taxon>Eukaryota</taxon>
        <taxon>Fungi</taxon>
        <taxon>Dikarya</taxon>
        <taxon>Basidiomycota</taxon>
        <taxon>Agaricomycotina</taxon>
        <taxon>Agaricomycetes</taxon>
        <taxon>Agaricomycetidae</taxon>
        <taxon>Agaricales</taxon>
        <taxon>Pleurotineae</taxon>
        <taxon>Pleurotaceae</taxon>
        <taxon>Pleurotus</taxon>
    </lineage>
</organism>
<evidence type="ECO:0000313" key="2">
    <source>
        <dbReference type="Proteomes" id="UP000824881"/>
    </source>
</evidence>
<comment type="caution">
    <text evidence="1">The sequence shown here is derived from an EMBL/GenBank/DDBJ whole genome shotgun (WGS) entry which is preliminary data.</text>
</comment>
<sequence>MSSPNDVQERNSPVSPSKAGSSLTSLFILHALTRLLTFALNQLLLRTTTPIAFGVTAIQFELVFGSVVLLLREGVRGVVVRVGVGLIGHGPNNAKGTSQRSPEIQSLTNLTHLPLLAGAPILVVVSIIYASFLASPETASQPHFIEAVVLYSLAGLLELGCEPAYGLATSTLRTDIRVRAEGLGVTLKSVTTFLILYFSHRSHLASDTHEYALLAYAFGQLAYSSTLALSYMAAFKKERSLMRWSKLESSVAKTTSLMPTYFIPHMLNLVLTINAQALLKHILTESDKLVLSYFSLSLAAQGGYAIAANYGSLVARLVLQPIEESLRLFFSGILAPPPPSSSSQSPAGPSSQSRSLPSLLHAHASLAILLKSQLSLSLILVTFAPIYLPYALPLLLPPAFLQGTNAAELLQVWVWCLPVLSLNGGLEAFVAVTAETGDLARQSFFMFTFSILYLSSALVFYSYFELGDASLIYANIVNLLARISFCLFFVQTFFQGQYQAIVFQAAAPPTHKPIQSYPFTFKPGEWLPHPRVITTCVLSYAILSSKALVPPPITTSSSPMRYLLSKVMIRYIGVGGVLGLGCLYVWWITTGKLLKTTFTRWTTAKTA</sequence>
<accession>A0ACB7IJM7</accession>